<dbReference type="Proteomes" id="UP000481861">
    <property type="component" value="Unassembled WGS sequence"/>
</dbReference>
<protein>
    <submittedName>
        <fullName evidence="2">Uncharacterized protein</fullName>
    </submittedName>
</protein>
<feature type="region of interest" description="Disordered" evidence="1">
    <location>
        <begin position="118"/>
        <end position="170"/>
    </location>
</feature>
<keyword evidence="3" id="KW-1185">Reference proteome</keyword>
<dbReference type="AlphaFoldDB" id="A0A7C8M3L0"/>
<evidence type="ECO:0000313" key="2">
    <source>
        <dbReference type="EMBL" id="KAF2867199.1"/>
    </source>
</evidence>
<reference evidence="2 3" key="1">
    <citation type="submission" date="2020-01" db="EMBL/GenBank/DDBJ databases">
        <authorList>
            <consortium name="DOE Joint Genome Institute"/>
            <person name="Haridas S."/>
            <person name="Albert R."/>
            <person name="Binder M."/>
            <person name="Bloem J."/>
            <person name="Labutti K."/>
            <person name="Salamov A."/>
            <person name="Andreopoulos B."/>
            <person name="Baker S.E."/>
            <person name="Barry K."/>
            <person name="Bills G."/>
            <person name="Bluhm B.H."/>
            <person name="Cannon C."/>
            <person name="Castanera R."/>
            <person name="Culley D.E."/>
            <person name="Daum C."/>
            <person name="Ezra D."/>
            <person name="Gonzalez J.B."/>
            <person name="Henrissat B."/>
            <person name="Kuo A."/>
            <person name="Liang C."/>
            <person name="Lipzen A."/>
            <person name="Lutzoni F."/>
            <person name="Magnuson J."/>
            <person name="Mondo S."/>
            <person name="Nolan M."/>
            <person name="Ohm R."/>
            <person name="Pangilinan J."/>
            <person name="Park H.-J.H."/>
            <person name="Ramirez L."/>
            <person name="Alfaro M."/>
            <person name="Sun H."/>
            <person name="Tritt A."/>
            <person name="Yoshinaga Y."/>
            <person name="Zwiers L.-H.L."/>
            <person name="Turgeon B.G."/>
            <person name="Goodwin S.B."/>
            <person name="Spatafora J.W."/>
            <person name="Crous P.W."/>
            <person name="Grigoriev I.V."/>
        </authorList>
    </citation>
    <scope>NUCLEOTIDE SEQUENCE [LARGE SCALE GENOMIC DNA]</scope>
    <source>
        <strain evidence="2 3">CBS 611.86</strain>
    </source>
</reference>
<sequence>MVVIIEAKADSASGRSRLPWAWGTRVHELIIGGANPPRRPCSSWSTRNVSGSGTLRGQAARVVGPLPWMATNGRKSKRLVPGTALGRQVGGVGGSQKGLLQRVANDALPVGAFASGDAAGSASSCGVRPNGSGGRQPVQDPSWTLHQIASGAKPATPRASRLPALRGLSS</sequence>
<dbReference type="EMBL" id="JAADJZ010000024">
    <property type="protein sequence ID" value="KAF2867199.1"/>
    <property type="molecule type" value="Genomic_DNA"/>
</dbReference>
<gene>
    <name evidence="2" type="ORF">BDV95DRAFT_598318</name>
</gene>
<name>A0A7C8M3L0_9PLEO</name>
<evidence type="ECO:0000313" key="3">
    <source>
        <dbReference type="Proteomes" id="UP000481861"/>
    </source>
</evidence>
<organism evidence="2 3">
    <name type="scientific">Massariosphaeria phaeospora</name>
    <dbReference type="NCBI Taxonomy" id="100035"/>
    <lineage>
        <taxon>Eukaryota</taxon>
        <taxon>Fungi</taxon>
        <taxon>Dikarya</taxon>
        <taxon>Ascomycota</taxon>
        <taxon>Pezizomycotina</taxon>
        <taxon>Dothideomycetes</taxon>
        <taxon>Pleosporomycetidae</taxon>
        <taxon>Pleosporales</taxon>
        <taxon>Pleosporales incertae sedis</taxon>
        <taxon>Massariosphaeria</taxon>
    </lineage>
</organism>
<evidence type="ECO:0000256" key="1">
    <source>
        <dbReference type="SAM" id="MobiDB-lite"/>
    </source>
</evidence>
<proteinExistence type="predicted"/>
<comment type="caution">
    <text evidence="2">The sequence shown here is derived from an EMBL/GenBank/DDBJ whole genome shotgun (WGS) entry which is preliminary data.</text>
</comment>
<accession>A0A7C8M3L0</accession>